<keyword evidence="2" id="KW-1185">Reference proteome</keyword>
<dbReference type="EMBL" id="UXUI01009262">
    <property type="protein sequence ID" value="VDD93349.1"/>
    <property type="molecule type" value="Genomic_DNA"/>
</dbReference>
<name>A0A0N4VDD7_ENTVE</name>
<reference evidence="3" key="1">
    <citation type="submission" date="2017-02" db="UniProtKB">
        <authorList>
            <consortium name="WormBaseParasite"/>
        </authorList>
    </citation>
    <scope>IDENTIFICATION</scope>
</reference>
<reference evidence="1 2" key="2">
    <citation type="submission" date="2018-10" db="EMBL/GenBank/DDBJ databases">
        <authorList>
            <consortium name="Pathogen Informatics"/>
        </authorList>
    </citation>
    <scope>NUCLEOTIDE SEQUENCE [LARGE SCALE GENOMIC DNA]</scope>
</reference>
<sequence>MTRWSIVPKRAAGACGSSGPDAYWAVGSKISGKACIALVVGSAILCGRRTLCSWTAVKESLAIRENMTFSGSEIESAVASANPKFRTTKQHDAKIHSNLYTTVQLWARKHS</sequence>
<organism evidence="3">
    <name type="scientific">Enterobius vermicularis</name>
    <name type="common">Human pinworm</name>
    <dbReference type="NCBI Taxonomy" id="51028"/>
    <lineage>
        <taxon>Eukaryota</taxon>
        <taxon>Metazoa</taxon>
        <taxon>Ecdysozoa</taxon>
        <taxon>Nematoda</taxon>
        <taxon>Chromadorea</taxon>
        <taxon>Rhabditida</taxon>
        <taxon>Spirurina</taxon>
        <taxon>Oxyuridomorpha</taxon>
        <taxon>Oxyuroidea</taxon>
        <taxon>Oxyuridae</taxon>
        <taxon>Enterobius</taxon>
    </lineage>
</organism>
<protein>
    <submittedName>
        <fullName evidence="1 3">Uncharacterized protein</fullName>
    </submittedName>
</protein>
<evidence type="ECO:0000313" key="3">
    <source>
        <dbReference type="WBParaSite" id="EVEC_0000861601-mRNA-1"/>
    </source>
</evidence>
<evidence type="ECO:0000313" key="1">
    <source>
        <dbReference type="EMBL" id="VDD93349.1"/>
    </source>
</evidence>
<dbReference type="Proteomes" id="UP000274131">
    <property type="component" value="Unassembled WGS sequence"/>
</dbReference>
<dbReference type="AlphaFoldDB" id="A0A0N4VDD7"/>
<accession>A0A0N4VDD7</accession>
<evidence type="ECO:0000313" key="2">
    <source>
        <dbReference type="Proteomes" id="UP000274131"/>
    </source>
</evidence>
<dbReference type="WBParaSite" id="EVEC_0000861601-mRNA-1">
    <property type="protein sequence ID" value="EVEC_0000861601-mRNA-1"/>
    <property type="gene ID" value="EVEC_0000861601"/>
</dbReference>
<gene>
    <name evidence="1" type="ORF">EVEC_LOCUS8100</name>
</gene>
<proteinExistence type="predicted"/>